<dbReference type="Proteomes" id="UP000661012">
    <property type="component" value="Unassembled WGS sequence"/>
</dbReference>
<dbReference type="Gene3D" id="1.25.40.10">
    <property type="entry name" value="Tetratricopeptide repeat domain"/>
    <property type="match status" value="4"/>
</dbReference>
<evidence type="ECO:0000313" key="10">
    <source>
        <dbReference type="EMBL" id="MBD8108517.1"/>
    </source>
</evidence>
<comment type="caution">
    <text evidence="11">The sequence shown here is derived from an EMBL/GenBank/DDBJ whole genome shotgun (WGS) entry which is preliminary data.</text>
</comment>
<dbReference type="UniPathway" id="UPA00694"/>
<organism evidence="11 12">
    <name type="scientific">Erwinia persicina</name>
    <dbReference type="NCBI Taxonomy" id="55211"/>
    <lineage>
        <taxon>Bacteria</taxon>
        <taxon>Pseudomonadati</taxon>
        <taxon>Pseudomonadota</taxon>
        <taxon>Gammaproteobacteria</taxon>
        <taxon>Enterobacterales</taxon>
        <taxon>Erwiniaceae</taxon>
        <taxon>Erwinia</taxon>
    </lineage>
</organism>
<name>A0A4U3FHI6_9GAMM</name>
<dbReference type="Pfam" id="PF05420">
    <property type="entry name" value="BCSC_C"/>
    <property type="match status" value="1"/>
</dbReference>
<gene>
    <name evidence="11" type="ORF">EpCFBP13511_06460</name>
    <name evidence="10" type="ORF">IFT93_19215</name>
</gene>
<dbReference type="Pfam" id="PF14559">
    <property type="entry name" value="TPR_19"/>
    <property type="match status" value="1"/>
</dbReference>
<dbReference type="InterPro" id="IPR011990">
    <property type="entry name" value="TPR-like_helical_dom_sf"/>
</dbReference>
<dbReference type="SUPFAM" id="SSF48452">
    <property type="entry name" value="TPR-like"/>
    <property type="match status" value="2"/>
</dbReference>
<dbReference type="Proteomes" id="UP000306393">
    <property type="component" value="Unassembled WGS sequence"/>
</dbReference>
<evidence type="ECO:0000256" key="5">
    <source>
        <dbReference type="ARBA" id="ARBA00022803"/>
    </source>
</evidence>
<accession>A0A4U3FHI6</accession>
<feature type="chain" id="PRO_5020485810" evidence="8">
    <location>
        <begin position="23"/>
        <end position="1092"/>
    </location>
</feature>
<comment type="pathway">
    <text evidence="2">Glycan metabolism; bacterial cellulose biosynthesis.</text>
</comment>
<dbReference type="PANTHER" id="PTHR12558:SF33">
    <property type="entry name" value="BLL7664 PROTEIN"/>
    <property type="match status" value="1"/>
</dbReference>
<keyword evidence="3 8" id="KW-0732">Signal</keyword>
<evidence type="ECO:0000256" key="7">
    <source>
        <dbReference type="PROSITE-ProRule" id="PRU00339"/>
    </source>
</evidence>
<evidence type="ECO:0000313" key="12">
    <source>
        <dbReference type="Proteomes" id="UP000306393"/>
    </source>
</evidence>
<dbReference type="RefSeq" id="WP_137268940.1">
    <property type="nucleotide sequence ID" value="NZ_JACYNM010000020.1"/>
</dbReference>
<evidence type="ECO:0000256" key="2">
    <source>
        <dbReference type="ARBA" id="ARBA00005186"/>
    </source>
</evidence>
<evidence type="ECO:0000313" key="13">
    <source>
        <dbReference type="Proteomes" id="UP000661012"/>
    </source>
</evidence>
<evidence type="ECO:0000256" key="6">
    <source>
        <dbReference type="ARBA" id="ARBA00022916"/>
    </source>
</evidence>
<dbReference type="GO" id="GO:0030244">
    <property type="term" value="P:cellulose biosynthetic process"/>
    <property type="evidence" value="ECO:0007669"/>
    <property type="project" value="UniProtKB-KW"/>
</dbReference>
<evidence type="ECO:0000256" key="1">
    <source>
        <dbReference type="ARBA" id="ARBA00003476"/>
    </source>
</evidence>
<feature type="signal peptide" evidence="8">
    <location>
        <begin position="1"/>
        <end position="22"/>
    </location>
</feature>
<dbReference type="STRING" id="1219360.GCA_001571305_01489"/>
<dbReference type="OrthoDB" id="174989at2"/>
<keyword evidence="4" id="KW-0677">Repeat</keyword>
<proteinExistence type="predicted"/>
<feature type="domain" description="Cellulose synthase operon C C-terminal" evidence="9">
    <location>
        <begin position="739"/>
        <end position="1071"/>
    </location>
</feature>
<dbReference type="AlphaFoldDB" id="A0A4U3FHI6"/>
<keyword evidence="5 7" id="KW-0802">TPR repeat</keyword>
<dbReference type="PROSITE" id="PS50005">
    <property type="entry name" value="TPR"/>
    <property type="match status" value="1"/>
</dbReference>
<dbReference type="InterPro" id="IPR019734">
    <property type="entry name" value="TPR_rpt"/>
</dbReference>
<feature type="repeat" description="TPR" evidence="7">
    <location>
        <begin position="385"/>
        <end position="418"/>
    </location>
</feature>
<evidence type="ECO:0000256" key="8">
    <source>
        <dbReference type="SAM" id="SignalP"/>
    </source>
</evidence>
<keyword evidence="13" id="KW-1185">Reference proteome</keyword>
<comment type="function">
    <text evidence="1">Required for maximal bacterial cellulose synthesis.</text>
</comment>
<dbReference type="GO" id="GO:0019867">
    <property type="term" value="C:outer membrane"/>
    <property type="evidence" value="ECO:0007669"/>
    <property type="project" value="InterPro"/>
</dbReference>
<dbReference type="Pfam" id="PF13432">
    <property type="entry name" value="TPR_16"/>
    <property type="match status" value="1"/>
</dbReference>
<evidence type="ECO:0000259" key="9">
    <source>
        <dbReference type="Pfam" id="PF05420"/>
    </source>
</evidence>
<evidence type="ECO:0000256" key="4">
    <source>
        <dbReference type="ARBA" id="ARBA00022737"/>
    </source>
</evidence>
<sequence>MRRLPGLLLPVMLLPFSPGSLAEDVAPVAWLLQQVRTGEATNKYDLVTQSLYRLDKIAPENPDVLAAKLRLALHQGDQAQAAQLMARLQQNAPDAPATRQAAASMLLITPEGRQQLQQARLLTASGRLEEALHAWDRLFNGVFPSNDIALEYWRLVARLPGQQAHALAQMQALDRQAPGNVSLRMAIAQMQLSNDNVPAAVKQLQSVAENPAGRTQAAELWLSHIQSRPVSEQSVAELKNYLKTFTRDKPHEDGQAELARQEKRMADPAYRQRLRGLALIDSGAGATAIPALTAALRGAPDDPALMGALGQAYSRAGNRASADLWLRRAVQADAGGADIDKWWSLLRSNQYWLMIAQGDKALETGDIATAERLYQRARPLDPADGYARIGLGDVALARKDNGQAEQHFRDALRVDPGNTTAVRRLAGAYQQQSPQRALDFLNTLPAAQQRALGETLSRLRSNALSDEGDRLGQQGKWTQAVEKYRQAQPGAVDDVWLNYRYAGALRESGQPGAAEALMVAMARRQPQDPAQVYAYGLWLSGSGRDDEALKQLNTLPQAQWTPNIQALSDRLQSQRLLDNIDTRMAQHQPAAARRLLQALPPAVIASSVSNGRRVANAWLSVGETGRAAALYAGLKPQAEKAMPSELSALVFRDAARLETRQGQPDTALADYRQAMVASGIAAQRPDGNDAFTRLTRTDVRDDWLRRSIRSDSADLYRQQDTVFTLEEDYSRNKGTGGISDFTAHTTMLQAETPWKDGRSWLRLDNVDVSAGTFSRSSSGNITENFGTCGNDDARCDRDFRQHQNGTSIGAGWRSDRWSADIGTTPLGFEVTNWVGGLTWNTDAGDVGVSLTASRRPISSSLLAFAGARDPNPASGKTWGGVVATGGAIGLSYDRGEAHGIWADISAHQISGTHVADNSRERLMSGYYYKLINENNRRATIGLNGMLWHYAKDLSDYSLGQGGYYSPQSYASLSVPVTWRQRSENWSYELGGSVSLSHSKTDAQSRYPLSFGALTRDNPPGSNGGGSGVGYTLQARVERRLSSHWTLGLGVDIQQAKDYTPSHGLMYLRYSMAGWQGDLDMPPQPLTPYADYK</sequence>
<dbReference type="EMBL" id="QGAC01000005">
    <property type="protein sequence ID" value="TKJ92445.1"/>
    <property type="molecule type" value="Genomic_DNA"/>
</dbReference>
<dbReference type="InterPro" id="IPR008410">
    <property type="entry name" value="BCSC_C"/>
</dbReference>
<dbReference type="PANTHER" id="PTHR12558">
    <property type="entry name" value="CELL DIVISION CYCLE 16,23,27"/>
    <property type="match status" value="1"/>
</dbReference>
<evidence type="ECO:0000256" key="3">
    <source>
        <dbReference type="ARBA" id="ARBA00022729"/>
    </source>
</evidence>
<reference evidence="10 13" key="2">
    <citation type="journal article" date="2020" name="FEMS Microbiol. Ecol.">
        <title>Temporal dynamics of bacterial communities during seed development and maturation.</title>
        <authorList>
            <person name="Chesneau G."/>
            <person name="Torres-Cortes G."/>
            <person name="Briand M."/>
            <person name="Darrasse A."/>
            <person name="Preveaux A."/>
            <person name="Marais C."/>
            <person name="Jacques M.A."/>
            <person name="Shade A."/>
            <person name="Barret M."/>
        </authorList>
    </citation>
    <scope>NUCLEOTIDE SEQUENCE [LARGE SCALE GENOMIC DNA]</scope>
    <source>
        <strain evidence="10 13">CFBP13732</strain>
    </source>
</reference>
<keyword evidence="6" id="KW-0135">Cellulose biosynthesis</keyword>
<protein>
    <submittedName>
        <fullName evidence="11">Cellulose biosynthesis protein BcsC</fullName>
    </submittedName>
</protein>
<evidence type="ECO:0000313" key="11">
    <source>
        <dbReference type="EMBL" id="TKJ92445.1"/>
    </source>
</evidence>
<dbReference type="EMBL" id="JACYNN010000019">
    <property type="protein sequence ID" value="MBD8108517.1"/>
    <property type="molecule type" value="Genomic_DNA"/>
</dbReference>
<dbReference type="SMART" id="SM00028">
    <property type="entry name" value="TPR"/>
    <property type="match status" value="4"/>
</dbReference>
<reference evidence="11 12" key="1">
    <citation type="journal article" date="2019" name="Sci. Rep.">
        <title>Differences in resource use lead to coexistence of seed-transmitted microbial populations.</title>
        <authorList>
            <person name="Torres-Cortes G."/>
            <person name="Garcia B.J."/>
            <person name="Compant S."/>
            <person name="Rezki S."/>
            <person name="Jones P."/>
            <person name="Preveaux A."/>
            <person name="Briand M."/>
            <person name="Roulet A."/>
            <person name="Bouchez O."/>
            <person name="Jacobson D."/>
            <person name="Barret M."/>
        </authorList>
    </citation>
    <scope>NUCLEOTIDE SEQUENCE [LARGE SCALE GENOMIC DNA]</scope>
    <source>
        <strain evidence="11 12">CFBP13511</strain>
    </source>
</reference>